<name>A0A1Y6G4H9_9GAMM</name>
<dbReference type="InterPro" id="IPR018035">
    <property type="entry name" value="Flagellar_FliH/T3SS_HrpE"/>
</dbReference>
<proteinExistence type="inferred from homology"/>
<keyword evidence="9" id="KW-1006">Bacterial flagellum protein export</keyword>
<keyword evidence="7" id="KW-1005">Bacterial flagellum biogenesis</keyword>
<sequence>MSKDVAENEEQDTQSVEQTDNELADDELADDELADEKTTRWNYPDLSDPNAPEDTRTNVFNKPLKWQYEPPEADDDESDEPQPLTAEQLEEIRQAARDEGFAEGKQEGIEAGHKEGHEAGFAEGREAGHAEGFESGKEAGEAHINELTKQWQELIEQTYAPLSVIDDEVEQQLVQMVLELSRAICLHEVTQSAESIRQAVQRGIQALPITERKVMIKLNPDDIERVREAFGSETIEQEGWVFSKDEHMEPGGCEITTSSSTVDVSLRKRMKDVFQRVLGSDLDAKNADELTMNDDDDR</sequence>
<evidence type="ECO:0000256" key="1">
    <source>
        <dbReference type="ARBA" id="ARBA00003041"/>
    </source>
</evidence>
<keyword evidence="12" id="KW-0282">Flagellum</keyword>
<dbReference type="GO" id="GO:0071973">
    <property type="term" value="P:bacterial-type flagellum-dependent cell motility"/>
    <property type="evidence" value="ECO:0007669"/>
    <property type="project" value="InterPro"/>
</dbReference>
<evidence type="ECO:0000256" key="3">
    <source>
        <dbReference type="ARBA" id="ARBA00006602"/>
    </source>
</evidence>
<evidence type="ECO:0000256" key="6">
    <source>
        <dbReference type="ARBA" id="ARBA00022490"/>
    </source>
</evidence>
<dbReference type="GO" id="GO:0003774">
    <property type="term" value="F:cytoskeletal motor activity"/>
    <property type="evidence" value="ECO:0007669"/>
    <property type="project" value="InterPro"/>
</dbReference>
<keyword evidence="12" id="KW-0969">Cilium</keyword>
<dbReference type="PRINTS" id="PR01003">
    <property type="entry name" value="FLGFLIH"/>
</dbReference>
<evidence type="ECO:0000313" key="13">
    <source>
        <dbReference type="Proteomes" id="UP000194450"/>
    </source>
</evidence>
<evidence type="ECO:0000256" key="7">
    <source>
        <dbReference type="ARBA" id="ARBA00022795"/>
    </source>
</evidence>
<dbReference type="InterPro" id="IPR051472">
    <property type="entry name" value="T3SS_Stator/FliH"/>
</dbReference>
<dbReference type="Proteomes" id="UP000194450">
    <property type="component" value="Unassembled WGS sequence"/>
</dbReference>
<dbReference type="InterPro" id="IPR000563">
    <property type="entry name" value="Flag_FliH"/>
</dbReference>
<protein>
    <recommendedName>
        <fullName evidence="4">Flagellar assembly protein FliH</fullName>
    </recommendedName>
</protein>
<reference evidence="13" key="1">
    <citation type="submission" date="2017-04" db="EMBL/GenBank/DDBJ databases">
        <authorList>
            <person name="Varghese N."/>
            <person name="Submissions S."/>
        </authorList>
    </citation>
    <scope>NUCLEOTIDE SEQUENCE [LARGE SCALE GENOMIC DNA]</scope>
</reference>
<feature type="region of interest" description="Disordered" evidence="10">
    <location>
        <begin position="1"/>
        <end position="86"/>
    </location>
</feature>
<keyword evidence="5" id="KW-0813">Transport</keyword>
<keyword evidence="8" id="KW-0653">Protein transport</keyword>
<dbReference type="GO" id="GO:0005829">
    <property type="term" value="C:cytosol"/>
    <property type="evidence" value="ECO:0007669"/>
    <property type="project" value="TreeGrafter"/>
</dbReference>
<keyword evidence="13" id="KW-1185">Reference proteome</keyword>
<comment type="function">
    <text evidence="1">Needed for flagellar regrowth and assembly.</text>
</comment>
<evidence type="ECO:0000256" key="2">
    <source>
        <dbReference type="ARBA" id="ARBA00004496"/>
    </source>
</evidence>
<keyword evidence="12" id="KW-0966">Cell projection</keyword>
<dbReference type="NCBIfam" id="NF004270">
    <property type="entry name" value="PRK05687.2-1"/>
    <property type="match status" value="1"/>
</dbReference>
<feature type="compositionally biased region" description="Acidic residues" evidence="10">
    <location>
        <begin position="19"/>
        <end position="34"/>
    </location>
</feature>
<dbReference type="Pfam" id="PF02108">
    <property type="entry name" value="FliH"/>
    <property type="match status" value="1"/>
</dbReference>
<dbReference type="GO" id="GO:0044781">
    <property type="term" value="P:bacterial-type flagellum organization"/>
    <property type="evidence" value="ECO:0007669"/>
    <property type="project" value="UniProtKB-KW"/>
</dbReference>
<accession>A0A1Y6G4H9</accession>
<evidence type="ECO:0000256" key="4">
    <source>
        <dbReference type="ARBA" id="ARBA00016507"/>
    </source>
</evidence>
<feature type="domain" description="Flagellar assembly protein FliH/Type III secretion system HrpE" evidence="11">
    <location>
        <begin position="147"/>
        <end position="272"/>
    </location>
</feature>
<evidence type="ECO:0000256" key="10">
    <source>
        <dbReference type="SAM" id="MobiDB-lite"/>
    </source>
</evidence>
<organism evidence="12 13">
    <name type="scientific">Pseudidiomarina planktonica</name>
    <dbReference type="NCBI Taxonomy" id="1323738"/>
    <lineage>
        <taxon>Bacteria</taxon>
        <taxon>Pseudomonadati</taxon>
        <taxon>Pseudomonadota</taxon>
        <taxon>Gammaproteobacteria</taxon>
        <taxon>Alteromonadales</taxon>
        <taxon>Idiomarinaceae</taxon>
        <taxon>Pseudidiomarina</taxon>
    </lineage>
</organism>
<dbReference type="EMBL" id="FXWH01000003">
    <property type="protein sequence ID" value="SMQ80555.1"/>
    <property type="molecule type" value="Genomic_DNA"/>
</dbReference>
<dbReference type="GO" id="GO:0015031">
    <property type="term" value="P:protein transport"/>
    <property type="evidence" value="ECO:0007669"/>
    <property type="project" value="UniProtKB-KW"/>
</dbReference>
<dbReference type="AlphaFoldDB" id="A0A1Y6G4H9"/>
<evidence type="ECO:0000256" key="8">
    <source>
        <dbReference type="ARBA" id="ARBA00022927"/>
    </source>
</evidence>
<comment type="similarity">
    <text evidence="3">Belongs to the FliH family.</text>
</comment>
<keyword evidence="6" id="KW-0963">Cytoplasm</keyword>
<dbReference type="GO" id="GO:0009288">
    <property type="term" value="C:bacterial-type flagellum"/>
    <property type="evidence" value="ECO:0007669"/>
    <property type="project" value="InterPro"/>
</dbReference>
<evidence type="ECO:0000256" key="9">
    <source>
        <dbReference type="ARBA" id="ARBA00023225"/>
    </source>
</evidence>
<evidence type="ECO:0000259" key="11">
    <source>
        <dbReference type="Pfam" id="PF02108"/>
    </source>
</evidence>
<gene>
    <name evidence="12" type="ORF">SAMN06297229_2311</name>
</gene>
<comment type="subcellular location">
    <subcellularLocation>
        <location evidence="2">Cytoplasm</location>
    </subcellularLocation>
</comment>
<dbReference type="RefSeq" id="WP_086435434.1">
    <property type="nucleotide sequence ID" value="NZ_FXWH01000003.1"/>
</dbReference>
<evidence type="ECO:0000313" key="12">
    <source>
        <dbReference type="EMBL" id="SMQ80555.1"/>
    </source>
</evidence>
<dbReference type="OrthoDB" id="8480773at2"/>
<feature type="compositionally biased region" description="Acidic residues" evidence="10">
    <location>
        <begin position="71"/>
        <end position="80"/>
    </location>
</feature>
<dbReference type="PANTHER" id="PTHR34982">
    <property type="entry name" value="YOP PROTEINS TRANSLOCATION PROTEIN L"/>
    <property type="match status" value="1"/>
</dbReference>
<dbReference type="PANTHER" id="PTHR34982:SF1">
    <property type="entry name" value="FLAGELLAR ASSEMBLY PROTEIN FLIH"/>
    <property type="match status" value="1"/>
</dbReference>
<evidence type="ECO:0000256" key="5">
    <source>
        <dbReference type="ARBA" id="ARBA00022448"/>
    </source>
</evidence>